<feature type="transmembrane region" description="Helical" evidence="7">
    <location>
        <begin position="161"/>
        <end position="180"/>
    </location>
</feature>
<feature type="domain" description="Acyltransferase 3" evidence="8">
    <location>
        <begin position="11"/>
        <end position="339"/>
    </location>
</feature>
<gene>
    <name evidence="9" type="ORF">MKW35_11270</name>
</gene>
<evidence type="ECO:0000256" key="3">
    <source>
        <dbReference type="ARBA" id="ARBA00022475"/>
    </source>
</evidence>
<evidence type="ECO:0000256" key="2">
    <source>
        <dbReference type="ARBA" id="ARBA00007400"/>
    </source>
</evidence>
<keyword evidence="6 7" id="KW-0472">Membrane</keyword>
<dbReference type="EMBL" id="JAKVQD010000004">
    <property type="protein sequence ID" value="MCH4553205.1"/>
    <property type="molecule type" value="Genomic_DNA"/>
</dbReference>
<sequence>MASKESAFLSYVHSFRGLAILIIVFGHAVAAATIGARGVFDESYLLVMISEVFYHDSTIYFAIISGLLFSSVLKPKGFKRFYVSKLKFIIVPYIFLTLIFTFLKIRFKSHEGFFENFGFYLSTTFRNLIYGKANFVMWYIPVLVFLYLVTPVLDWLQNKSNFTKGLFLLIVLMPLVISRIQMAHEYILKLETMLYFTGAYAFGMWLGSDINETLGKLKAYKFQILAIAILSTLSLFYLYNNQLDYFGKVSLKESLFYVQKLCFTVLILLVFKKFEYRQIKWLNVVARDSFAIYFLHGFILFSSLSLFKSVLLFNEIEPLNIISGTVLLLVYSVGLSLLTVYLSKKIFKRYSRFLVGA</sequence>
<name>A0ABS9RJS6_9FLAO</name>
<keyword evidence="9" id="KW-0012">Acyltransferase</keyword>
<comment type="caution">
    <text evidence="9">The sequence shown here is derived from an EMBL/GenBank/DDBJ whole genome shotgun (WGS) entry which is preliminary data.</text>
</comment>
<evidence type="ECO:0000313" key="10">
    <source>
        <dbReference type="Proteomes" id="UP001156141"/>
    </source>
</evidence>
<accession>A0ABS9RJS6</accession>
<protein>
    <submittedName>
        <fullName evidence="9">Acyltransferase</fullName>
    </submittedName>
</protein>
<reference evidence="9" key="1">
    <citation type="submission" date="2022-02" db="EMBL/GenBank/DDBJ databases">
        <title>Aestuariibaculum sp., a marine bacterium isolated from sediment in Guangxi.</title>
        <authorList>
            <person name="Ying J."/>
        </authorList>
    </citation>
    <scope>NUCLEOTIDE SEQUENCE</scope>
    <source>
        <strain evidence="9">L182</strain>
    </source>
</reference>
<organism evidence="9 10">
    <name type="scientific">Aestuariibaculum lutulentum</name>
    <dbReference type="NCBI Taxonomy" id="2920935"/>
    <lineage>
        <taxon>Bacteria</taxon>
        <taxon>Pseudomonadati</taxon>
        <taxon>Bacteroidota</taxon>
        <taxon>Flavobacteriia</taxon>
        <taxon>Flavobacteriales</taxon>
        <taxon>Flavobacteriaceae</taxon>
    </lineage>
</organism>
<keyword evidence="10" id="KW-1185">Reference proteome</keyword>
<comment type="similarity">
    <text evidence="2">Belongs to the acyltransferase 3 family.</text>
</comment>
<dbReference type="Proteomes" id="UP001156141">
    <property type="component" value="Unassembled WGS sequence"/>
</dbReference>
<feature type="transmembrane region" description="Helical" evidence="7">
    <location>
        <begin position="18"/>
        <end position="40"/>
    </location>
</feature>
<dbReference type="RefSeq" id="WP_240573654.1">
    <property type="nucleotide sequence ID" value="NZ_CP136709.1"/>
</dbReference>
<proteinExistence type="inferred from homology"/>
<keyword evidence="9" id="KW-0808">Transferase</keyword>
<feature type="transmembrane region" description="Helical" evidence="7">
    <location>
        <begin position="254"/>
        <end position="271"/>
    </location>
</feature>
<dbReference type="PANTHER" id="PTHR40074">
    <property type="entry name" value="O-ACETYLTRANSFERASE WECH"/>
    <property type="match status" value="1"/>
</dbReference>
<evidence type="ECO:0000256" key="4">
    <source>
        <dbReference type="ARBA" id="ARBA00022692"/>
    </source>
</evidence>
<evidence type="ECO:0000256" key="1">
    <source>
        <dbReference type="ARBA" id="ARBA00004651"/>
    </source>
</evidence>
<dbReference type="Pfam" id="PF01757">
    <property type="entry name" value="Acyl_transf_3"/>
    <property type="match status" value="1"/>
</dbReference>
<evidence type="ECO:0000256" key="6">
    <source>
        <dbReference type="ARBA" id="ARBA00023136"/>
    </source>
</evidence>
<keyword evidence="3" id="KW-1003">Cell membrane</keyword>
<feature type="transmembrane region" description="Helical" evidence="7">
    <location>
        <begin position="85"/>
        <end position="107"/>
    </location>
</feature>
<feature type="transmembrane region" description="Helical" evidence="7">
    <location>
        <begin position="292"/>
        <end position="313"/>
    </location>
</feature>
<feature type="transmembrane region" description="Helical" evidence="7">
    <location>
        <begin position="127"/>
        <end position="149"/>
    </location>
</feature>
<feature type="transmembrane region" description="Helical" evidence="7">
    <location>
        <begin position="219"/>
        <end position="239"/>
    </location>
</feature>
<dbReference type="InterPro" id="IPR002656">
    <property type="entry name" value="Acyl_transf_3_dom"/>
</dbReference>
<feature type="transmembrane region" description="Helical" evidence="7">
    <location>
        <begin position="319"/>
        <end position="342"/>
    </location>
</feature>
<evidence type="ECO:0000313" key="9">
    <source>
        <dbReference type="EMBL" id="MCH4553205.1"/>
    </source>
</evidence>
<feature type="transmembrane region" description="Helical" evidence="7">
    <location>
        <begin position="186"/>
        <end position="207"/>
    </location>
</feature>
<dbReference type="GO" id="GO:0016746">
    <property type="term" value="F:acyltransferase activity"/>
    <property type="evidence" value="ECO:0007669"/>
    <property type="project" value="UniProtKB-KW"/>
</dbReference>
<dbReference type="PANTHER" id="PTHR40074:SF2">
    <property type="entry name" value="O-ACETYLTRANSFERASE WECH"/>
    <property type="match status" value="1"/>
</dbReference>
<evidence type="ECO:0000256" key="7">
    <source>
        <dbReference type="SAM" id="Phobius"/>
    </source>
</evidence>
<evidence type="ECO:0000259" key="8">
    <source>
        <dbReference type="Pfam" id="PF01757"/>
    </source>
</evidence>
<keyword evidence="5 7" id="KW-1133">Transmembrane helix</keyword>
<evidence type="ECO:0000256" key="5">
    <source>
        <dbReference type="ARBA" id="ARBA00022989"/>
    </source>
</evidence>
<feature type="transmembrane region" description="Helical" evidence="7">
    <location>
        <begin position="52"/>
        <end position="73"/>
    </location>
</feature>
<comment type="subcellular location">
    <subcellularLocation>
        <location evidence="1">Cell membrane</location>
        <topology evidence="1">Multi-pass membrane protein</topology>
    </subcellularLocation>
</comment>
<keyword evidence="4 7" id="KW-0812">Transmembrane</keyword>